<evidence type="ECO:0000256" key="1">
    <source>
        <dbReference type="SAM" id="MobiDB-lite"/>
    </source>
</evidence>
<feature type="compositionally biased region" description="Low complexity" evidence="1">
    <location>
        <begin position="266"/>
        <end position="293"/>
    </location>
</feature>
<dbReference type="OrthoDB" id="5417386at2759"/>
<dbReference type="RefSeq" id="XP_035323232.1">
    <property type="nucleotide sequence ID" value="XM_035467220.1"/>
</dbReference>
<evidence type="ECO:0000313" key="2">
    <source>
        <dbReference type="EMBL" id="KAF4124580.1"/>
    </source>
</evidence>
<accession>A0A9P5D6B2</accession>
<name>A0A9P5D6B2_9HYPO</name>
<reference evidence="2" key="1">
    <citation type="submission" date="2020-03" db="EMBL/GenBank/DDBJ databases">
        <title>Site-based positive gene gene selection in Geosmithia morbida across the United States reveals a broad range of putative effectors and factors for local host and environmental adapation.</title>
        <authorList>
            <person name="Onufrak A."/>
            <person name="Murdoch R.W."/>
            <person name="Gazis R."/>
            <person name="Huff M."/>
            <person name="Staton M."/>
            <person name="Klingeman W."/>
            <person name="Hadziabdic D."/>
        </authorList>
    </citation>
    <scope>NUCLEOTIDE SEQUENCE</scope>
    <source>
        <strain evidence="2">1262</strain>
    </source>
</reference>
<dbReference type="Proteomes" id="UP000749293">
    <property type="component" value="Unassembled WGS sequence"/>
</dbReference>
<organism evidence="2 3">
    <name type="scientific">Geosmithia morbida</name>
    <dbReference type="NCBI Taxonomy" id="1094350"/>
    <lineage>
        <taxon>Eukaryota</taxon>
        <taxon>Fungi</taxon>
        <taxon>Dikarya</taxon>
        <taxon>Ascomycota</taxon>
        <taxon>Pezizomycotina</taxon>
        <taxon>Sordariomycetes</taxon>
        <taxon>Hypocreomycetidae</taxon>
        <taxon>Hypocreales</taxon>
        <taxon>Bionectriaceae</taxon>
        <taxon>Geosmithia</taxon>
    </lineage>
</organism>
<feature type="compositionally biased region" description="Acidic residues" evidence="1">
    <location>
        <begin position="699"/>
        <end position="716"/>
    </location>
</feature>
<feature type="region of interest" description="Disordered" evidence="1">
    <location>
        <begin position="641"/>
        <end position="739"/>
    </location>
</feature>
<proteinExistence type="predicted"/>
<feature type="compositionally biased region" description="Polar residues" evidence="1">
    <location>
        <begin position="239"/>
        <end position="263"/>
    </location>
</feature>
<feature type="region of interest" description="Disordered" evidence="1">
    <location>
        <begin position="1"/>
        <end position="52"/>
    </location>
</feature>
<evidence type="ECO:0000313" key="3">
    <source>
        <dbReference type="Proteomes" id="UP000749293"/>
    </source>
</evidence>
<feature type="compositionally biased region" description="Low complexity" evidence="1">
    <location>
        <begin position="536"/>
        <end position="558"/>
    </location>
</feature>
<feature type="region of interest" description="Disordered" evidence="1">
    <location>
        <begin position="171"/>
        <end position="199"/>
    </location>
</feature>
<comment type="caution">
    <text evidence="2">The sequence shown here is derived from an EMBL/GenBank/DDBJ whole genome shotgun (WGS) entry which is preliminary data.</text>
</comment>
<feature type="compositionally biased region" description="Basic and acidic residues" evidence="1">
    <location>
        <begin position="361"/>
        <end position="375"/>
    </location>
</feature>
<dbReference type="GeneID" id="55971474"/>
<dbReference type="EMBL" id="JAANYQ010000004">
    <property type="protein sequence ID" value="KAF4124580.1"/>
    <property type="molecule type" value="Genomic_DNA"/>
</dbReference>
<sequence length="767" mass="82640">MAISVRLNTASSSGHHRFSSSTTTLSPEALSGSNSSYLHPSRGDPLSFDLSYQGGEEGDIGIRYPDGVDDDDDGLTDLIDFLRNHVPPPGNYMSMPENAQDERRRWLLNWATRMAKRHAPHGSSSGSGFGSGFGFGFGPRRRPPRILLPDTAVSGTTIGGHRHIAITIPSEAFPLRDDRPRSQYPVYRGETDSGDTPLVSSPVRTVVNDKGVVTVLKTVDEVNEPLGYPSDLVPRRSHSQSMSLPPSRAGHSSVNGFVPSPSSVRAGASPRPGGDDAAAGNGSGPSRMPSRSSQTPAHHHQQHQQHQQHSSIDGVLSHQQPQNGNGKARQTPSPGPKSDWSLDEREWFAKVQTVAAAAAAKPREDGGGDKDKDVISSESGATVMRENPLGPRDPEGAALSRNDSVQSRRARVRDRKRRDIEAARADGKQKQPGDAASTVAATAAPATAASASAASAATTQPALSPIRTVMDIRPSPTPSEPTLTDTPSTDRGAFADEDGGAGPKGHRQRSSVADRSSLQHRRERDAASSRRDQDQHQQPQQRKSTTTTTTAPSARQSAVDSKGGDNTTDSRRHQQNLDREILRLYEAYREHRFRDMERRVRRLERNGDVWLRALVPVLENLNRVGRPGTSTTSAAIAAAASAGKDSDYYESPLQRQRAQQRYDLGTGRAPPVRRPTTCSGRIPGFGARPDGIISSNNGGDDDDDDDEEGDGVDDDHDASFRWRDSTGSSSNNEMSGLDTIEPLMRELAGAAKLRQMKTGRSGLLSAF</sequence>
<feature type="compositionally biased region" description="Low complexity" evidence="1">
    <location>
        <begin position="9"/>
        <end position="24"/>
    </location>
</feature>
<feature type="compositionally biased region" description="Basic and acidic residues" evidence="1">
    <location>
        <begin position="520"/>
        <end position="535"/>
    </location>
</feature>
<feature type="compositionally biased region" description="Polar residues" evidence="1">
    <location>
        <begin position="480"/>
        <end position="489"/>
    </location>
</feature>
<feature type="region of interest" description="Disordered" evidence="1">
    <location>
        <begin position="224"/>
        <end position="575"/>
    </location>
</feature>
<feature type="compositionally biased region" description="Polar residues" evidence="1">
    <location>
        <begin position="317"/>
        <end position="332"/>
    </location>
</feature>
<protein>
    <submittedName>
        <fullName evidence="2">Uncharacterized protein</fullName>
    </submittedName>
</protein>
<keyword evidence="3" id="KW-1185">Reference proteome</keyword>
<feature type="compositionally biased region" description="Basic and acidic residues" evidence="1">
    <location>
        <begin position="417"/>
        <end position="431"/>
    </location>
</feature>
<gene>
    <name evidence="2" type="ORF">GMORB2_5246</name>
</gene>
<dbReference type="AlphaFoldDB" id="A0A9P5D6B2"/>
<feature type="compositionally biased region" description="Polar residues" evidence="1">
    <location>
        <begin position="725"/>
        <end position="734"/>
    </location>
</feature>
<feature type="compositionally biased region" description="Low complexity" evidence="1">
    <location>
        <begin position="435"/>
        <end position="465"/>
    </location>
</feature>